<keyword evidence="7" id="KW-1185">Reference proteome</keyword>
<feature type="transmembrane region" description="Helical" evidence="5">
    <location>
        <begin position="97"/>
        <end position="118"/>
    </location>
</feature>
<dbReference type="GeneID" id="54584663"/>
<name>A0A6A6IZ71_9PLEO</name>
<dbReference type="InterPro" id="IPR038665">
    <property type="entry name" value="Voltage-dep_anion_channel_sf"/>
</dbReference>
<protein>
    <recommendedName>
        <fullName evidence="8">C4-dicarboxylate transporter/malic acid transport protein</fullName>
    </recommendedName>
</protein>
<evidence type="ECO:0000256" key="1">
    <source>
        <dbReference type="ARBA" id="ARBA00004141"/>
    </source>
</evidence>
<dbReference type="GO" id="GO:0015140">
    <property type="term" value="F:malate transmembrane transporter activity"/>
    <property type="evidence" value="ECO:0007669"/>
    <property type="project" value="InterPro"/>
</dbReference>
<dbReference type="PANTHER" id="PTHR31162:SF0">
    <property type="entry name" value="MALIC ACID TRANSPORT PROTEIN"/>
    <property type="match status" value="1"/>
</dbReference>
<evidence type="ECO:0008006" key="8">
    <source>
        <dbReference type="Google" id="ProtNLM"/>
    </source>
</evidence>
<dbReference type="EMBL" id="ML987189">
    <property type="protein sequence ID" value="KAF2255724.1"/>
    <property type="molecule type" value="Genomic_DNA"/>
</dbReference>
<organism evidence="6 7">
    <name type="scientific">Trematosphaeria pertusa</name>
    <dbReference type="NCBI Taxonomy" id="390896"/>
    <lineage>
        <taxon>Eukaryota</taxon>
        <taxon>Fungi</taxon>
        <taxon>Dikarya</taxon>
        <taxon>Ascomycota</taxon>
        <taxon>Pezizomycotina</taxon>
        <taxon>Dothideomycetes</taxon>
        <taxon>Pleosporomycetidae</taxon>
        <taxon>Pleosporales</taxon>
        <taxon>Massarineae</taxon>
        <taxon>Trematosphaeriaceae</taxon>
        <taxon>Trematosphaeria</taxon>
    </lineage>
</organism>
<keyword evidence="4 5" id="KW-0472">Membrane</keyword>
<evidence type="ECO:0000256" key="5">
    <source>
        <dbReference type="SAM" id="Phobius"/>
    </source>
</evidence>
<gene>
    <name evidence="6" type="ORF">BU26DRAFT_536187</name>
</gene>
<feature type="transmembrane region" description="Helical" evidence="5">
    <location>
        <begin position="236"/>
        <end position="258"/>
    </location>
</feature>
<dbReference type="Gene3D" id="1.50.10.150">
    <property type="entry name" value="Voltage-dependent anion channel"/>
    <property type="match status" value="1"/>
</dbReference>
<dbReference type="InterPro" id="IPR004695">
    <property type="entry name" value="SLAC1/Mae1/Ssu1/TehA"/>
</dbReference>
<dbReference type="Pfam" id="PF03595">
    <property type="entry name" value="SLAC1"/>
    <property type="match status" value="1"/>
</dbReference>
<feature type="transmembrane region" description="Helical" evidence="5">
    <location>
        <begin position="56"/>
        <end position="76"/>
    </location>
</feature>
<feature type="transmembrane region" description="Helical" evidence="5">
    <location>
        <begin position="168"/>
        <end position="186"/>
    </location>
</feature>
<dbReference type="CDD" id="cd09317">
    <property type="entry name" value="TDT_Mae1_like"/>
    <property type="match status" value="1"/>
</dbReference>
<dbReference type="OrthoDB" id="2901184at2759"/>
<feature type="transmembrane region" description="Helical" evidence="5">
    <location>
        <begin position="206"/>
        <end position="224"/>
    </location>
</feature>
<feature type="transmembrane region" description="Helical" evidence="5">
    <location>
        <begin position="25"/>
        <end position="44"/>
    </location>
</feature>
<evidence type="ECO:0000313" key="7">
    <source>
        <dbReference type="Proteomes" id="UP000800094"/>
    </source>
</evidence>
<keyword evidence="3 5" id="KW-1133">Transmembrane helix</keyword>
<dbReference type="Proteomes" id="UP000800094">
    <property type="component" value="Unassembled WGS sequence"/>
</dbReference>
<comment type="subcellular location">
    <subcellularLocation>
        <location evidence="1">Membrane</location>
        <topology evidence="1">Multi-pass membrane protein</topology>
    </subcellularLocation>
</comment>
<evidence type="ECO:0000313" key="6">
    <source>
        <dbReference type="EMBL" id="KAF2255724.1"/>
    </source>
</evidence>
<dbReference type="AlphaFoldDB" id="A0A6A6IZ71"/>
<dbReference type="InterPro" id="IPR030185">
    <property type="entry name" value="Mae1"/>
</dbReference>
<evidence type="ECO:0000256" key="4">
    <source>
        <dbReference type="ARBA" id="ARBA00023136"/>
    </source>
</evidence>
<dbReference type="RefSeq" id="XP_033690728.1">
    <property type="nucleotide sequence ID" value="XM_033831333.1"/>
</dbReference>
<reference evidence="6" key="1">
    <citation type="journal article" date="2020" name="Stud. Mycol.">
        <title>101 Dothideomycetes genomes: a test case for predicting lifestyles and emergence of pathogens.</title>
        <authorList>
            <person name="Haridas S."/>
            <person name="Albert R."/>
            <person name="Binder M."/>
            <person name="Bloem J."/>
            <person name="Labutti K."/>
            <person name="Salamov A."/>
            <person name="Andreopoulos B."/>
            <person name="Baker S."/>
            <person name="Barry K."/>
            <person name="Bills G."/>
            <person name="Bluhm B."/>
            <person name="Cannon C."/>
            <person name="Castanera R."/>
            <person name="Culley D."/>
            <person name="Daum C."/>
            <person name="Ezra D."/>
            <person name="Gonzalez J."/>
            <person name="Henrissat B."/>
            <person name="Kuo A."/>
            <person name="Liang C."/>
            <person name="Lipzen A."/>
            <person name="Lutzoni F."/>
            <person name="Magnuson J."/>
            <person name="Mondo S."/>
            <person name="Nolan M."/>
            <person name="Ohm R."/>
            <person name="Pangilinan J."/>
            <person name="Park H.-J."/>
            <person name="Ramirez L."/>
            <person name="Alfaro M."/>
            <person name="Sun H."/>
            <person name="Tritt A."/>
            <person name="Yoshinaga Y."/>
            <person name="Zwiers L.-H."/>
            <person name="Turgeon B."/>
            <person name="Goodwin S."/>
            <person name="Spatafora J."/>
            <person name="Crous P."/>
            <person name="Grigoriev I."/>
        </authorList>
    </citation>
    <scope>NUCLEOTIDE SEQUENCE</scope>
    <source>
        <strain evidence="6">CBS 122368</strain>
    </source>
</reference>
<proteinExistence type="predicted"/>
<sequence length="382" mass="42577">MDEERNGEQKEGDGKVRIRDRLKHFTWAWFTSTMSTGGLAIALAETPHRFKGLYTIGVIVFTFNLILFLALCILMLTRAILDFPRFKRSFVHPPESFFFGSFWLSISVILGGIQLYGLTQGPGGAWLVAAIRILYWIYAACSLLNAIQQYWVFIIRTPRHPIPFNPSWFLAGYSAMLTGTIASLIAPSQLPEHRVPIIVSGCAYQGFGWLISMVLIVMYIIRLMECGLPPPPVRPGMFIPVGSAAYTIIALIGQARAIPPSYGYFAAHPSSADTLQTLALFVGIFLWIFSFWLFAIAVLACVWAVPHMGFALPWWAFIFPNVGFTVATVMLGRELESDGVLWVGSVMTIGLVAIWCFTAGMCVRAVMRGEIVWPGRDEDKDM</sequence>
<feature type="transmembrane region" description="Helical" evidence="5">
    <location>
        <begin position="124"/>
        <end position="147"/>
    </location>
</feature>
<feature type="transmembrane region" description="Helical" evidence="5">
    <location>
        <begin position="339"/>
        <end position="363"/>
    </location>
</feature>
<feature type="transmembrane region" description="Helical" evidence="5">
    <location>
        <begin position="278"/>
        <end position="305"/>
    </location>
</feature>
<dbReference type="PANTHER" id="PTHR31162">
    <property type="entry name" value="MALIC ACID TRANSPORT PROTEIN-RELATED"/>
    <property type="match status" value="1"/>
</dbReference>
<evidence type="ECO:0000256" key="2">
    <source>
        <dbReference type="ARBA" id="ARBA00022692"/>
    </source>
</evidence>
<keyword evidence="2 5" id="KW-0812">Transmembrane</keyword>
<evidence type="ECO:0000256" key="3">
    <source>
        <dbReference type="ARBA" id="ARBA00022989"/>
    </source>
</evidence>
<accession>A0A6A6IZ71</accession>
<feature type="transmembrane region" description="Helical" evidence="5">
    <location>
        <begin position="312"/>
        <end position="333"/>
    </location>
</feature>
<dbReference type="GO" id="GO:0016020">
    <property type="term" value="C:membrane"/>
    <property type="evidence" value="ECO:0007669"/>
    <property type="project" value="UniProtKB-SubCell"/>
</dbReference>